<keyword evidence="1" id="KW-0945">Host-virus interaction</keyword>
<evidence type="ECO:0000256" key="1">
    <source>
        <dbReference type="ARBA" id="ARBA00022581"/>
    </source>
</evidence>
<evidence type="ECO:0000256" key="2">
    <source>
        <dbReference type="SAM" id="MobiDB-lite"/>
    </source>
</evidence>
<protein>
    <recommendedName>
        <fullName evidence="3">DUF8035 domain-containing protein</fullName>
    </recommendedName>
</protein>
<evidence type="ECO:0000259" key="3">
    <source>
        <dbReference type="Pfam" id="PF26118"/>
    </source>
</evidence>
<feature type="region of interest" description="Disordered" evidence="2">
    <location>
        <begin position="97"/>
        <end position="509"/>
    </location>
</feature>
<proteinExistence type="predicted"/>
<dbReference type="PANTHER" id="PTHR13037:SF24">
    <property type="entry name" value="POLYCOMB PROTEIN PCL-RELATED"/>
    <property type="match status" value="1"/>
</dbReference>
<feature type="compositionally biased region" description="Pro residues" evidence="2">
    <location>
        <begin position="346"/>
        <end position="370"/>
    </location>
</feature>
<feature type="compositionally biased region" description="Basic and acidic residues" evidence="2">
    <location>
        <begin position="424"/>
        <end position="440"/>
    </location>
</feature>
<feature type="compositionally biased region" description="Basic and acidic residues" evidence="2">
    <location>
        <begin position="305"/>
        <end position="314"/>
    </location>
</feature>
<dbReference type="PANTHER" id="PTHR13037">
    <property type="entry name" value="FORMIN"/>
    <property type="match status" value="1"/>
</dbReference>
<sequence>MSRRYDDRYDDRQSGVSRRPRNDRDYDDEVDIDIRQSRYDAPPARTAVRERDAETVTQGRRGPRQPDFLREDYGRNANAGQLVVREEIIEDDYVARAPQRRRSLESVRSRAPPQRVEKEEIIIRERERDNVGPPYPRSERGSFSERDEVYRDRPRSRAPPQQNRDGYEEEIDIRIRETERDDRPPPPRSNLGGREENRFRRGDEGPPPMRGAVEKREEVTFIREERDRPPPPREVEREEIVFRDTVRSPPPREQPRGRGRDEEIDIDIRESGRGRGMREEEIDINIRDRSAPPPRQRSQSRGVMVKKDHEEWVVRRRRTPSPSPSPPPREFEREQIIIRRKERSPSPEPLPPPREPSPEPLPPPPEPIYRPPIIQEVITHHRHIDHGIERARSPTPPPAPAPPSPPKEEDLEISIRRQGTRNGKNYDEEITFERDVHETPNNRQVSFPDRTRDSGRDVGRTRSAAPPQSRRYDDDVSSEADYYNRRVTSRGYPGEAYNGATKDWGLVDIPPGTERVELDGVGGGRQELTWNRYNGDRRGKFYTGDRVYDEGFGNNGPPAPAPLPAPVPERTRNEDISIHISNQRGGGEDTTANQRRKTRDRMWTEVAKDLVIREAIDEKGYEFEETEEFWYVMQYLQYEDVLALVTTTEDIRRQRRDRIRELQYERSSDRGPKMLPPPAPQIPPPPFAAPSRGRYDEKIYERDYYYDRERRGGGGGGGGYRQGR</sequence>
<dbReference type="EMBL" id="JAWDJX010000062">
    <property type="protein sequence ID" value="KAK3047395.1"/>
    <property type="molecule type" value="Genomic_DNA"/>
</dbReference>
<accession>A0AAJ0G813</accession>
<dbReference type="PRINTS" id="PR01217">
    <property type="entry name" value="PRICHEXTENSN"/>
</dbReference>
<reference evidence="4" key="1">
    <citation type="submission" date="2023-04" db="EMBL/GenBank/DDBJ databases">
        <title>Black Yeasts Isolated from many extreme environments.</title>
        <authorList>
            <person name="Coleine C."/>
            <person name="Stajich J.E."/>
            <person name="Selbmann L."/>
        </authorList>
    </citation>
    <scope>NUCLEOTIDE SEQUENCE</scope>
    <source>
        <strain evidence="4">CCFEE 5312</strain>
    </source>
</reference>
<feature type="compositionally biased region" description="Basic and acidic residues" evidence="2">
    <location>
        <begin position="663"/>
        <end position="672"/>
    </location>
</feature>
<feature type="compositionally biased region" description="Basic and acidic residues" evidence="2">
    <location>
        <begin position="1"/>
        <end position="13"/>
    </location>
</feature>
<name>A0AAJ0G813_9PEZI</name>
<feature type="domain" description="DUF8035" evidence="3">
    <location>
        <begin position="600"/>
        <end position="654"/>
    </location>
</feature>
<dbReference type="Pfam" id="PF26118">
    <property type="entry name" value="DUF8035"/>
    <property type="match status" value="1"/>
</dbReference>
<organism evidence="4 5">
    <name type="scientific">Extremus antarcticus</name>
    <dbReference type="NCBI Taxonomy" id="702011"/>
    <lineage>
        <taxon>Eukaryota</taxon>
        <taxon>Fungi</taxon>
        <taxon>Dikarya</taxon>
        <taxon>Ascomycota</taxon>
        <taxon>Pezizomycotina</taxon>
        <taxon>Dothideomycetes</taxon>
        <taxon>Dothideomycetidae</taxon>
        <taxon>Mycosphaerellales</taxon>
        <taxon>Extremaceae</taxon>
        <taxon>Extremus</taxon>
    </lineage>
</organism>
<feature type="compositionally biased region" description="Basic and acidic residues" evidence="2">
    <location>
        <begin position="115"/>
        <end position="130"/>
    </location>
</feature>
<feature type="compositionally biased region" description="Pro residues" evidence="2">
    <location>
        <begin position="394"/>
        <end position="405"/>
    </location>
</feature>
<comment type="caution">
    <text evidence="4">The sequence shown here is derived from an EMBL/GenBank/DDBJ whole genome shotgun (WGS) entry which is preliminary data.</text>
</comment>
<feature type="region of interest" description="Disordered" evidence="2">
    <location>
        <begin position="663"/>
        <end position="695"/>
    </location>
</feature>
<feature type="compositionally biased region" description="Basic and acidic residues" evidence="2">
    <location>
        <begin position="329"/>
        <end position="345"/>
    </location>
</feature>
<feature type="compositionally biased region" description="Basic and acidic residues" evidence="2">
    <location>
        <begin position="137"/>
        <end position="155"/>
    </location>
</feature>
<evidence type="ECO:0000313" key="5">
    <source>
        <dbReference type="Proteomes" id="UP001271007"/>
    </source>
</evidence>
<feature type="compositionally biased region" description="Basic and acidic residues" evidence="2">
    <location>
        <begin position="193"/>
        <end position="204"/>
    </location>
</feature>
<dbReference type="AlphaFoldDB" id="A0AAJ0G813"/>
<feature type="compositionally biased region" description="Basic and acidic residues" evidence="2">
    <location>
        <begin position="172"/>
        <end position="185"/>
    </location>
</feature>
<feature type="compositionally biased region" description="Basic and acidic residues" evidence="2">
    <location>
        <begin position="253"/>
        <end position="290"/>
    </location>
</feature>
<gene>
    <name evidence="4" type="ORF">LTR09_011141</name>
</gene>
<dbReference type="Proteomes" id="UP001271007">
    <property type="component" value="Unassembled WGS sequence"/>
</dbReference>
<feature type="compositionally biased region" description="Basic and acidic residues" evidence="2">
    <location>
        <begin position="212"/>
        <end position="246"/>
    </location>
</feature>
<evidence type="ECO:0000313" key="4">
    <source>
        <dbReference type="EMBL" id="KAK3047395.1"/>
    </source>
</evidence>
<feature type="compositionally biased region" description="Pro residues" evidence="2">
    <location>
        <begin position="674"/>
        <end position="688"/>
    </location>
</feature>
<feature type="region of interest" description="Disordered" evidence="2">
    <location>
        <begin position="1"/>
        <end position="80"/>
    </location>
</feature>
<keyword evidence="5" id="KW-1185">Reference proteome</keyword>
<feature type="compositionally biased region" description="Basic and acidic residues" evidence="2">
    <location>
        <begin position="449"/>
        <end position="460"/>
    </location>
</feature>
<dbReference type="InterPro" id="IPR058348">
    <property type="entry name" value="DUF8035"/>
</dbReference>
<feature type="region of interest" description="Disordered" evidence="2">
    <location>
        <begin position="580"/>
        <end position="599"/>
    </location>
</feature>